<keyword evidence="3" id="KW-1185">Reference proteome</keyword>
<gene>
    <name evidence="2" type="ORF">GCM10009539_06510</name>
</gene>
<protein>
    <submittedName>
        <fullName evidence="2">Uncharacterized protein</fullName>
    </submittedName>
</protein>
<reference evidence="2 3" key="1">
    <citation type="journal article" date="2019" name="Int. J. Syst. Evol. Microbiol.">
        <title>The Global Catalogue of Microorganisms (GCM) 10K type strain sequencing project: providing services to taxonomists for standard genome sequencing and annotation.</title>
        <authorList>
            <consortium name="The Broad Institute Genomics Platform"/>
            <consortium name="The Broad Institute Genome Sequencing Center for Infectious Disease"/>
            <person name="Wu L."/>
            <person name="Ma J."/>
        </authorList>
    </citation>
    <scope>NUCLEOTIDE SEQUENCE [LARGE SCALE GENOMIC DNA]</scope>
    <source>
        <strain evidence="2 3">JCM 10425</strain>
    </source>
</reference>
<keyword evidence="1" id="KW-0732">Signal</keyword>
<evidence type="ECO:0000256" key="1">
    <source>
        <dbReference type="SAM" id="SignalP"/>
    </source>
</evidence>
<dbReference type="EMBL" id="BAAAGX010000004">
    <property type="protein sequence ID" value="GAA0224042.1"/>
    <property type="molecule type" value="Genomic_DNA"/>
</dbReference>
<feature type="signal peptide" evidence="1">
    <location>
        <begin position="1"/>
        <end position="28"/>
    </location>
</feature>
<evidence type="ECO:0000313" key="3">
    <source>
        <dbReference type="Proteomes" id="UP001500967"/>
    </source>
</evidence>
<evidence type="ECO:0000313" key="2">
    <source>
        <dbReference type="EMBL" id="GAA0224042.1"/>
    </source>
</evidence>
<accession>A0ABN0TKJ6</accession>
<comment type="caution">
    <text evidence="2">The sequence shown here is derived from an EMBL/GenBank/DDBJ whole genome shotgun (WGS) entry which is preliminary data.</text>
</comment>
<name>A0ABN0TKJ6_9ACTN</name>
<organism evidence="2 3">
    <name type="scientific">Cryptosporangium japonicum</name>
    <dbReference type="NCBI Taxonomy" id="80872"/>
    <lineage>
        <taxon>Bacteria</taxon>
        <taxon>Bacillati</taxon>
        <taxon>Actinomycetota</taxon>
        <taxon>Actinomycetes</taxon>
        <taxon>Cryptosporangiales</taxon>
        <taxon>Cryptosporangiaceae</taxon>
        <taxon>Cryptosporangium</taxon>
    </lineage>
</organism>
<sequence length="164" mass="17677">MKRLHMNALVVALLVAATGFLIPGAAEAAAPPARQDSFPAIHESRYAGPVGSSLVRQSSDRFEGTLFRTYHHDEWVGFPPRLRRYYFYVSLAAPSDIGQERWDQLLSFSKCAINQVAEAAAVAVVTGGISLADAINRLGIIAANCGAVNPDDIARASIFTYVGR</sequence>
<dbReference type="Proteomes" id="UP001500967">
    <property type="component" value="Unassembled WGS sequence"/>
</dbReference>
<proteinExistence type="predicted"/>
<feature type="chain" id="PRO_5045279226" evidence="1">
    <location>
        <begin position="29"/>
        <end position="164"/>
    </location>
</feature>